<dbReference type="RefSeq" id="WP_343892994.1">
    <property type="nucleotide sequence ID" value="NZ_BAAAEH010000067.1"/>
</dbReference>
<dbReference type="InterPro" id="IPR046038">
    <property type="entry name" value="DUF5996"/>
</dbReference>
<name>A0ABU9Y924_9SPHN</name>
<evidence type="ECO:0000313" key="2">
    <source>
        <dbReference type="Proteomes" id="UP001419910"/>
    </source>
</evidence>
<accession>A0ABU9Y924</accession>
<evidence type="ECO:0000313" key="1">
    <source>
        <dbReference type="EMBL" id="MEN2792300.1"/>
    </source>
</evidence>
<dbReference type="Proteomes" id="UP001419910">
    <property type="component" value="Unassembled WGS sequence"/>
</dbReference>
<organism evidence="1 2">
    <name type="scientific">Sphingomonas oligophenolica</name>
    <dbReference type="NCBI Taxonomy" id="301154"/>
    <lineage>
        <taxon>Bacteria</taxon>
        <taxon>Pseudomonadati</taxon>
        <taxon>Pseudomonadota</taxon>
        <taxon>Alphaproteobacteria</taxon>
        <taxon>Sphingomonadales</taxon>
        <taxon>Sphingomonadaceae</taxon>
        <taxon>Sphingomonas</taxon>
    </lineage>
</organism>
<sequence length="314" mass="34176">MMQPSALWPELDWLEWRETAIGLQLRAQIIGKVRLALAPWLNHSWHVPLYLTARGLTTSPIPCGPRILQIDFDLIADRLILADSDGAVRTIALEPGGIADFHAAVVAALGDLGVKTSFDGKPSEMPGALPFAEDHEARPYDGDAARRFWRALVQVQRVFGTFRTGFLGKASPIHLFWGSFDLASTRFSGRVAPRHPGGLPGLPDAVTCEAYSHEEASIGFWPGSDAYPHAAFYAYAYPAPAGYAEAKVEPAEAAYNAEMGEFLLPYDSVRSAADPDRALLAFCQSTYDVAADLGGWDRASLECPLGRPRVPRVV</sequence>
<gene>
    <name evidence="1" type="ORF">ABC974_21895</name>
</gene>
<dbReference type="EMBL" id="JBDIME010000026">
    <property type="protein sequence ID" value="MEN2792300.1"/>
    <property type="molecule type" value="Genomic_DNA"/>
</dbReference>
<reference evidence="1 2" key="1">
    <citation type="submission" date="2024-05" db="EMBL/GenBank/DDBJ databases">
        <authorList>
            <person name="Liu Q."/>
            <person name="Xin Y.-H."/>
        </authorList>
    </citation>
    <scope>NUCLEOTIDE SEQUENCE [LARGE SCALE GENOMIC DNA]</scope>
    <source>
        <strain evidence="1 2">CGMCC 1.10181</strain>
    </source>
</reference>
<keyword evidence="2" id="KW-1185">Reference proteome</keyword>
<dbReference type="Pfam" id="PF19459">
    <property type="entry name" value="DUF5996"/>
    <property type="match status" value="1"/>
</dbReference>
<proteinExistence type="predicted"/>
<comment type="caution">
    <text evidence="1">The sequence shown here is derived from an EMBL/GenBank/DDBJ whole genome shotgun (WGS) entry which is preliminary data.</text>
</comment>
<protein>
    <submittedName>
        <fullName evidence="1">DUF5996 family protein</fullName>
    </submittedName>
</protein>